<dbReference type="InterPro" id="IPR013783">
    <property type="entry name" value="Ig-like_fold"/>
</dbReference>
<dbReference type="GO" id="GO:0004553">
    <property type="term" value="F:hydrolase activity, hydrolyzing O-glycosyl compounds"/>
    <property type="evidence" value="ECO:0007669"/>
    <property type="project" value="UniProtKB-ARBA"/>
</dbReference>
<dbReference type="EMBL" id="JAAEAA010000008">
    <property type="protein sequence ID" value="NDK55864.1"/>
    <property type="molecule type" value="Genomic_DNA"/>
</dbReference>
<dbReference type="GO" id="GO:0005509">
    <property type="term" value="F:calcium ion binding"/>
    <property type="evidence" value="ECO:0007669"/>
    <property type="project" value="InterPro"/>
</dbReference>
<sequence length="731" mass="80258">MLLLLAAVQVKAQCPPNMAHYFPLDEKTAGTYKDKMGGPDATCTNCPAPATGLFAGAQRFDGSNDGIVLQDKTVFEWGSNASFTIEFWVQTTASSGSNQVIMGRTATDTDMTWWIGLDKSGSAVFSFFDNQNKGTVIGNGESKLNDGKWHHIVVVRDGINERNKIYVDGYTTANFKQVYTGTFESISQVTLGYLDKHAGTNYNGLLDEVMVYQRNLSEVEVRARYNNGAGSYCGTEQVAPTLMSEPVTYGVVGQQYLYQVQATGNPRPAFTLVSPPAGMSINASTGEIKWVPAATGKFPVKVQAKNSAGQAEQNYTITVKDSIGEKFGMVHHWMLNEVSGLTFKDFYTPADATAEAEAKPTPTTGVVGGGQHFNGQSSGLDVIKSSNFNWDPNENFTIELWMRSSASTAGGRVFIGRSASDSPTHWWLGANGNGNAAFQLLDIEYQGHLIGNTGPKLNDGIWHQVVVVREGSAGATRLYVDGEQIATGNYSFQHNFASKTPVNIGYLKSGNGYRYEGDLDEVKLFHRALSPQEIKERYTDTFDAITDLLLFEGEFINNTVVLKWETINETNLKTFEIERSANGTEFTKIGEVAGSGTSSERLAYTYTDEKPLDGRAYYRLRIVKESGAHTYSNTIIIDNRSITASEFRVYPNPTNGQDVTVEVNRLVPDEPIELIVSDMTGRKLMQQSLNADAEGYLILNIQTLDKLTQGMYNITIATNKKVISRKLVVAR</sequence>
<dbReference type="Proteomes" id="UP000478546">
    <property type="component" value="Unassembled WGS sequence"/>
</dbReference>
<dbReference type="PROSITE" id="PS50025">
    <property type="entry name" value="LAM_G_DOMAIN"/>
    <property type="match status" value="1"/>
</dbReference>
<dbReference type="PANTHER" id="PTHR19277:SF125">
    <property type="entry name" value="B6"/>
    <property type="match status" value="1"/>
</dbReference>
<accession>A0A6B2H9C3</accession>
<evidence type="ECO:0000313" key="7">
    <source>
        <dbReference type="EMBL" id="NDK55864.1"/>
    </source>
</evidence>
<dbReference type="GO" id="GO:0016020">
    <property type="term" value="C:membrane"/>
    <property type="evidence" value="ECO:0007669"/>
    <property type="project" value="InterPro"/>
</dbReference>
<keyword evidence="2" id="KW-0479">Metal-binding</keyword>
<dbReference type="InterPro" id="IPR015919">
    <property type="entry name" value="Cadherin-like_sf"/>
</dbReference>
<dbReference type="Pfam" id="PF05345">
    <property type="entry name" value="He_PIG"/>
    <property type="match status" value="1"/>
</dbReference>
<proteinExistence type="predicted"/>
<comment type="caution">
    <text evidence="7">The sequence shown here is derived from an EMBL/GenBank/DDBJ whole genome shotgun (WGS) entry which is preliminary data.</text>
</comment>
<dbReference type="SUPFAM" id="SSF49313">
    <property type="entry name" value="Cadherin-like"/>
    <property type="match status" value="1"/>
</dbReference>
<evidence type="ECO:0000256" key="2">
    <source>
        <dbReference type="ARBA" id="ARBA00022723"/>
    </source>
</evidence>
<dbReference type="SMART" id="SM00560">
    <property type="entry name" value="LamGL"/>
    <property type="match status" value="2"/>
</dbReference>
<evidence type="ECO:0000313" key="8">
    <source>
        <dbReference type="Proteomes" id="UP000478546"/>
    </source>
</evidence>
<dbReference type="InterPro" id="IPR001791">
    <property type="entry name" value="Laminin_G"/>
</dbReference>
<dbReference type="NCBIfam" id="TIGR04183">
    <property type="entry name" value="Por_Secre_tail"/>
    <property type="match status" value="1"/>
</dbReference>
<evidence type="ECO:0000256" key="5">
    <source>
        <dbReference type="ARBA" id="ARBA00023157"/>
    </source>
</evidence>
<dbReference type="InterPro" id="IPR051360">
    <property type="entry name" value="Neuronal_Pentraxin_Related"/>
</dbReference>
<evidence type="ECO:0000259" key="6">
    <source>
        <dbReference type="PROSITE" id="PS50025"/>
    </source>
</evidence>
<dbReference type="GO" id="GO:0005975">
    <property type="term" value="P:carbohydrate metabolic process"/>
    <property type="evidence" value="ECO:0007669"/>
    <property type="project" value="UniProtKB-ARBA"/>
</dbReference>
<keyword evidence="4" id="KW-0106">Calcium</keyword>
<keyword evidence="5" id="KW-1015">Disulfide bond</keyword>
<dbReference type="Pfam" id="PF13385">
    <property type="entry name" value="Laminin_G_3"/>
    <property type="match status" value="2"/>
</dbReference>
<dbReference type="InterPro" id="IPR006558">
    <property type="entry name" value="LamG-like"/>
</dbReference>
<feature type="domain" description="Laminin G" evidence="6">
    <location>
        <begin position="57"/>
        <end position="233"/>
    </location>
</feature>
<evidence type="ECO:0000256" key="4">
    <source>
        <dbReference type="ARBA" id="ARBA00022837"/>
    </source>
</evidence>
<protein>
    <submittedName>
        <fullName evidence="7">T9SS type A sorting domain-containing protein</fullName>
    </submittedName>
</protein>
<keyword evidence="3" id="KW-0732">Signal</keyword>
<evidence type="ECO:0000256" key="3">
    <source>
        <dbReference type="ARBA" id="ARBA00022729"/>
    </source>
</evidence>
<name>A0A6B2H9C3_9BACT</name>
<comment type="cofactor">
    <cofactor evidence="1">
        <name>Ca(2+)</name>
        <dbReference type="ChEBI" id="CHEBI:29108"/>
    </cofactor>
</comment>
<keyword evidence="8" id="KW-1185">Reference proteome</keyword>
<dbReference type="CDD" id="cd00110">
    <property type="entry name" value="LamG"/>
    <property type="match status" value="1"/>
</dbReference>
<reference evidence="7 8" key="1">
    <citation type="submission" date="2020-01" db="EMBL/GenBank/DDBJ databases">
        <authorList>
            <person name="Kim M.K."/>
        </authorList>
    </citation>
    <scope>NUCLEOTIDE SEQUENCE [LARGE SCALE GENOMIC DNA]</scope>
    <source>
        <strain evidence="7 8">BT213</strain>
    </source>
</reference>
<dbReference type="Pfam" id="PF18962">
    <property type="entry name" value="Por_Secre_tail"/>
    <property type="match status" value="1"/>
</dbReference>
<dbReference type="AlphaFoldDB" id="A0A6B2H9C3"/>
<dbReference type="InterPro" id="IPR013320">
    <property type="entry name" value="ConA-like_dom_sf"/>
</dbReference>
<evidence type="ECO:0000256" key="1">
    <source>
        <dbReference type="ARBA" id="ARBA00001913"/>
    </source>
</evidence>
<dbReference type="PANTHER" id="PTHR19277">
    <property type="entry name" value="PENTRAXIN"/>
    <property type="match status" value="1"/>
</dbReference>
<dbReference type="Gene3D" id="2.60.40.10">
    <property type="entry name" value="Immunoglobulins"/>
    <property type="match status" value="2"/>
</dbReference>
<dbReference type="Gene3D" id="2.60.120.200">
    <property type="match status" value="2"/>
</dbReference>
<gene>
    <name evidence="7" type="ORF">GWO68_08045</name>
</gene>
<dbReference type="InterPro" id="IPR026444">
    <property type="entry name" value="Secre_tail"/>
</dbReference>
<organism evidence="7 8">
    <name type="scientific">Pontibacter fetidus</name>
    <dbReference type="NCBI Taxonomy" id="2700082"/>
    <lineage>
        <taxon>Bacteria</taxon>
        <taxon>Pseudomonadati</taxon>
        <taxon>Bacteroidota</taxon>
        <taxon>Cytophagia</taxon>
        <taxon>Cytophagales</taxon>
        <taxon>Hymenobacteraceae</taxon>
        <taxon>Pontibacter</taxon>
    </lineage>
</organism>
<dbReference type="SUPFAM" id="SSF49899">
    <property type="entry name" value="Concanavalin A-like lectins/glucanases"/>
    <property type="match status" value="2"/>
</dbReference>